<proteinExistence type="predicted"/>
<keyword evidence="2" id="KW-1185">Reference proteome</keyword>
<dbReference type="Proteomes" id="UP000197619">
    <property type="component" value="Unassembled WGS sequence"/>
</dbReference>
<reference evidence="1 2" key="1">
    <citation type="submission" date="2017-05" db="EMBL/GenBank/DDBJ databases">
        <title>Genome of assembly of the Bengalese finch, Lonchura striata domestica.</title>
        <authorList>
            <person name="Colquitt B.M."/>
            <person name="Brainard M.S."/>
        </authorList>
    </citation>
    <scope>NUCLEOTIDE SEQUENCE [LARGE SCALE GENOMIC DNA]</scope>
    <source>
        <strain evidence="1">White83orange57</strain>
    </source>
</reference>
<name>A0A218UKI5_9PASE</name>
<evidence type="ECO:0000313" key="1">
    <source>
        <dbReference type="EMBL" id="OWK54245.1"/>
    </source>
</evidence>
<accession>A0A218UKI5</accession>
<sequence>MSARSLCITVRTSRKFSRYRCKKQHKMSKSHFFVRYRITEKVT</sequence>
<gene>
    <name evidence="1" type="ORF">RLOC_00004409</name>
</gene>
<organism evidence="1 2">
    <name type="scientific">Lonchura striata</name>
    <name type="common">white-rumped munia</name>
    <dbReference type="NCBI Taxonomy" id="40157"/>
    <lineage>
        <taxon>Eukaryota</taxon>
        <taxon>Metazoa</taxon>
        <taxon>Chordata</taxon>
        <taxon>Craniata</taxon>
        <taxon>Vertebrata</taxon>
        <taxon>Euteleostomi</taxon>
        <taxon>Archelosauria</taxon>
        <taxon>Archosauria</taxon>
        <taxon>Dinosauria</taxon>
        <taxon>Saurischia</taxon>
        <taxon>Theropoda</taxon>
        <taxon>Coelurosauria</taxon>
        <taxon>Aves</taxon>
        <taxon>Neognathae</taxon>
        <taxon>Neoaves</taxon>
        <taxon>Telluraves</taxon>
        <taxon>Australaves</taxon>
        <taxon>Passeriformes</taxon>
        <taxon>Passeroidea</taxon>
        <taxon>Estrildidae</taxon>
        <taxon>Estrildinae</taxon>
        <taxon>Lonchura</taxon>
    </lineage>
</organism>
<comment type="caution">
    <text evidence="1">The sequence shown here is derived from an EMBL/GenBank/DDBJ whole genome shotgun (WGS) entry which is preliminary data.</text>
</comment>
<dbReference type="AlphaFoldDB" id="A0A218UKI5"/>
<evidence type="ECO:0000313" key="2">
    <source>
        <dbReference type="Proteomes" id="UP000197619"/>
    </source>
</evidence>
<protein>
    <submittedName>
        <fullName evidence="1">Uncharacterized protein</fullName>
    </submittedName>
</protein>
<dbReference type="EMBL" id="MUZQ01000246">
    <property type="protein sequence ID" value="OWK54245.1"/>
    <property type="molecule type" value="Genomic_DNA"/>
</dbReference>